<feature type="chain" id="PRO_5013109593" description="Late sexual development protein" evidence="1">
    <location>
        <begin position="18"/>
        <end position="361"/>
    </location>
</feature>
<dbReference type="OrthoDB" id="5293813at2759"/>
<keyword evidence="3" id="KW-1185">Reference proteome</keyword>
<dbReference type="VEuPathDB" id="FungiDB:ASPZODRAFT_145899"/>
<keyword evidence="1" id="KW-0732">Signal</keyword>
<evidence type="ECO:0000313" key="3">
    <source>
        <dbReference type="Proteomes" id="UP000184188"/>
    </source>
</evidence>
<accession>A0A1L9S8S0</accession>
<dbReference type="EMBL" id="KV878351">
    <property type="protein sequence ID" value="OJJ43544.1"/>
    <property type="molecule type" value="Genomic_DNA"/>
</dbReference>
<gene>
    <name evidence="2" type="ORF">ASPZODRAFT_145899</name>
</gene>
<name>A0A1L9S8S0_9EURO</name>
<sequence>MKLSIILGGLAITLSTAAPLAPRVVDYSPFPLADGFPNPSQEQIEAIQQQALGTLPNSPPPPTISAEGITNLQLIALNEIFEVAFFTELLANVTTGCPGFELDETEKEQLVEILTAVQAQEQLHALSANTALKNFNVAEILPCEYNFRVSNLSSALTLASTFTSLVLGTLQDVIEVFAENGDAALAAQLSSVVGQEGEQQGFYRFQQGKIPSELPFLTVATREFAFNALIQQFIVPGSCPNINTINIPQVGPLNLIAGPDIAQNISTVQFEFTLSGQEEATEVAAEELKLAYVNQQNVPIVEDLQILSIEGQTVLVQAPFPYREYLMNGLTVAAIVEGKQFATAQDVSKAMEFGPALIIIN</sequence>
<dbReference type="GeneID" id="34611587"/>
<reference evidence="3" key="1">
    <citation type="journal article" date="2017" name="Genome Biol.">
        <title>Comparative genomics reveals high biological diversity and specific adaptations in the industrially and medically important fungal genus Aspergillus.</title>
        <authorList>
            <person name="de Vries R.P."/>
            <person name="Riley R."/>
            <person name="Wiebenga A."/>
            <person name="Aguilar-Osorio G."/>
            <person name="Amillis S."/>
            <person name="Uchima C.A."/>
            <person name="Anderluh G."/>
            <person name="Asadollahi M."/>
            <person name="Askin M."/>
            <person name="Barry K."/>
            <person name="Battaglia E."/>
            <person name="Bayram O."/>
            <person name="Benocci T."/>
            <person name="Braus-Stromeyer S.A."/>
            <person name="Caldana C."/>
            <person name="Canovas D."/>
            <person name="Cerqueira G.C."/>
            <person name="Chen F."/>
            <person name="Chen W."/>
            <person name="Choi C."/>
            <person name="Clum A."/>
            <person name="Dos Santos R.A."/>
            <person name="Damasio A.R."/>
            <person name="Diallinas G."/>
            <person name="Emri T."/>
            <person name="Fekete E."/>
            <person name="Flipphi M."/>
            <person name="Freyberg S."/>
            <person name="Gallo A."/>
            <person name="Gournas C."/>
            <person name="Habgood R."/>
            <person name="Hainaut M."/>
            <person name="Harispe M.L."/>
            <person name="Henrissat B."/>
            <person name="Hilden K.S."/>
            <person name="Hope R."/>
            <person name="Hossain A."/>
            <person name="Karabika E."/>
            <person name="Karaffa L."/>
            <person name="Karanyi Z."/>
            <person name="Krasevec N."/>
            <person name="Kuo A."/>
            <person name="Kusch H."/>
            <person name="LaButti K."/>
            <person name="Lagendijk E.L."/>
            <person name="Lapidus A."/>
            <person name="Levasseur A."/>
            <person name="Lindquist E."/>
            <person name="Lipzen A."/>
            <person name="Logrieco A.F."/>
            <person name="MacCabe A."/>
            <person name="Maekelae M.R."/>
            <person name="Malavazi I."/>
            <person name="Melin P."/>
            <person name="Meyer V."/>
            <person name="Mielnichuk N."/>
            <person name="Miskei M."/>
            <person name="Molnar A.P."/>
            <person name="Mule G."/>
            <person name="Ngan C.Y."/>
            <person name="Orejas M."/>
            <person name="Orosz E."/>
            <person name="Ouedraogo J.P."/>
            <person name="Overkamp K.M."/>
            <person name="Park H.-S."/>
            <person name="Perrone G."/>
            <person name="Piumi F."/>
            <person name="Punt P.J."/>
            <person name="Ram A.F."/>
            <person name="Ramon A."/>
            <person name="Rauscher S."/>
            <person name="Record E."/>
            <person name="Riano-Pachon D.M."/>
            <person name="Robert V."/>
            <person name="Roehrig J."/>
            <person name="Ruller R."/>
            <person name="Salamov A."/>
            <person name="Salih N.S."/>
            <person name="Samson R.A."/>
            <person name="Sandor E."/>
            <person name="Sanguinetti M."/>
            <person name="Schuetze T."/>
            <person name="Sepcic K."/>
            <person name="Shelest E."/>
            <person name="Sherlock G."/>
            <person name="Sophianopoulou V."/>
            <person name="Squina F.M."/>
            <person name="Sun H."/>
            <person name="Susca A."/>
            <person name="Todd R.B."/>
            <person name="Tsang A."/>
            <person name="Unkles S.E."/>
            <person name="van de Wiele N."/>
            <person name="van Rossen-Uffink D."/>
            <person name="Oliveira J.V."/>
            <person name="Vesth T.C."/>
            <person name="Visser J."/>
            <person name="Yu J.-H."/>
            <person name="Zhou M."/>
            <person name="Andersen M.R."/>
            <person name="Archer D.B."/>
            <person name="Baker S.E."/>
            <person name="Benoit I."/>
            <person name="Brakhage A.A."/>
            <person name="Braus G.H."/>
            <person name="Fischer R."/>
            <person name="Frisvad J.C."/>
            <person name="Goldman G.H."/>
            <person name="Houbraken J."/>
            <person name="Oakley B."/>
            <person name="Pocsi I."/>
            <person name="Scazzocchio C."/>
            <person name="Seiboth B."/>
            <person name="vanKuyk P.A."/>
            <person name="Wortman J."/>
            <person name="Dyer P.S."/>
            <person name="Grigoriev I.V."/>
        </authorList>
    </citation>
    <scope>NUCLEOTIDE SEQUENCE [LARGE SCALE GENOMIC DNA]</scope>
    <source>
        <strain evidence="3">CBS 506.65</strain>
    </source>
</reference>
<dbReference type="Proteomes" id="UP000184188">
    <property type="component" value="Unassembled WGS sequence"/>
</dbReference>
<evidence type="ECO:0000256" key="1">
    <source>
        <dbReference type="SAM" id="SignalP"/>
    </source>
</evidence>
<proteinExistence type="predicted"/>
<feature type="signal peptide" evidence="1">
    <location>
        <begin position="1"/>
        <end position="17"/>
    </location>
</feature>
<organism evidence="2 3">
    <name type="scientific">Penicilliopsis zonata CBS 506.65</name>
    <dbReference type="NCBI Taxonomy" id="1073090"/>
    <lineage>
        <taxon>Eukaryota</taxon>
        <taxon>Fungi</taxon>
        <taxon>Dikarya</taxon>
        <taxon>Ascomycota</taxon>
        <taxon>Pezizomycotina</taxon>
        <taxon>Eurotiomycetes</taxon>
        <taxon>Eurotiomycetidae</taxon>
        <taxon>Eurotiales</taxon>
        <taxon>Aspergillaceae</taxon>
        <taxon>Penicilliopsis</taxon>
    </lineage>
</organism>
<protein>
    <recommendedName>
        <fullName evidence="4">Late sexual development protein</fullName>
    </recommendedName>
</protein>
<evidence type="ECO:0008006" key="4">
    <source>
        <dbReference type="Google" id="ProtNLM"/>
    </source>
</evidence>
<dbReference type="AlphaFoldDB" id="A0A1L9S8S0"/>
<evidence type="ECO:0000313" key="2">
    <source>
        <dbReference type="EMBL" id="OJJ43544.1"/>
    </source>
</evidence>
<dbReference type="RefSeq" id="XP_022578054.1">
    <property type="nucleotide sequence ID" value="XM_022725122.1"/>
</dbReference>